<feature type="compositionally biased region" description="Pro residues" evidence="1">
    <location>
        <begin position="133"/>
        <end position="144"/>
    </location>
</feature>
<feature type="compositionally biased region" description="Low complexity" evidence="1">
    <location>
        <begin position="25"/>
        <end position="38"/>
    </location>
</feature>
<feature type="compositionally biased region" description="Polar residues" evidence="1">
    <location>
        <begin position="1"/>
        <end position="12"/>
    </location>
</feature>
<gene>
    <name evidence="3" type="ORF">CQR47_1263</name>
</gene>
<comment type="caution">
    <text evidence="3">The sequence shown here is derived from an EMBL/GenBank/DDBJ whole genome shotgun (WGS) entry which is preliminary data.</text>
</comment>
<feature type="compositionally biased region" description="Polar residues" evidence="1">
    <location>
        <begin position="81"/>
        <end position="94"/>
    </location>
</feature>
<evidence type="ECO:0000313" key="4">
    <source>
        <dbReference type="Proteomes" id="UP000233727"/>
    </source>
</evidence>
<keyword evidence="2" id="KW-0812">Transmembrane</keyword>
<evidence type="ECO:0000256" key="1">
    <source>
        <dbReference type="SAM" id="MobiDB-lite"/>
    </source>
</evidence>
<dbReference type="AlphaFoldDB" id="A0A2N3QKD3"/>
<feature type="compositionally biased region" description="Polar residues" evidence="1">
    <location>
        <begin position="188"/>
        <end position="212"/>
    </location>
</feature>
<reference evidence="3 4" key="1">
    <citation type="submission" date="2017-10" db="EMBL/GenBank/DDBJ databases">
        <title>Bifidobacterium genomics.</title>
        <authorList>
            <person name="Lugli G.A."/>
            <person name="Milani C."/>
            <person name="Mancabelli L."/>
        </authorList>
    </citation>
    <scope>NUCLEOTIDE SEQUENCE [LARGE SCALE GENOMIC DNA]</scope>
    <source>
        <strain evidence="3 4">1542B</strain>
    </source>
</reference>
<organism evidence="3 4">
    <name type="scientific">Bifidobacterium thermophilum</name>
    <dbReference type="NCBI Taxonomy" id="33905"/>
    <lineage>
        <taxon>Bacteria</taxon>
        <taxon>Bacillati</taxon>
        <taxon>Actinomycetota</taxon>
        <taxon>Actinomycetes</taxon>
        <taxon>Bifidobacteriales</taxon>
        <taxon>Bifidobacteriaceae</taxon>
        <taxon>Bifidobacterium</taxon>
    </lineage>
</organism>
<evidence type="ECO:0000313" key="3">
    <source>
        <dbReference type="EMBL" id="PKU91925.1"/>
    </source>
</evidence>
<feature type="compositionally biased region" description="Polar residues" evidence="1">
    <location>
        <begin position="161"/>
        <end position="171"/>
    </location>
</feature>
<evidence type="ECO:0000256" key="2">
    <source>
        <dbReference type="SAM" id="Phobius"/>
    </source>
</evidence>
<feature type="region of interest" description="Disordered" evidence="1">
    <location>
        <begin position="81"/>
        <end position="212"/>
    </location>
</feature>
<accession>A0A2N3QKD3</accession>
<protein>
    <submittedName>
        <fullName evidence="3">Uncharacterized protein</fullName>
    </submittedName>
</protein>
<proteinExistence type="predicted"/>
<feature type="transmembrane region" description="Helical" evidence="2">
    <location>
        <begin position="220"/>
        <end position="240"/>
    </location>
</feature>
<sequence length="581" mass="61522">MDGRQYQSSGSQPYGIHPSGSSPRGAQPQGAPTQGAQTYSTQSYGTQPSRMQPLHHTQPGVANAPVSSNAAAMEYRQYPSTAVNPAQAASTAVPRQSPAVPRQTPILQPPRPVSPARPMTTTQPTDSAASTPPARPIAPAPSAPPKTRVTLPAMQRPAAPIQTSPWSKSPGSNGGGAFRHQGPFTRQHPGNTFGPYSSQVSNAPFTGTSARTAARQQSHAGAVIAIILVMVLVLASGMAVQNVQTGMANYHTQFTGLQQSASPSESRSASTSSWNLSAEQTCANLSSAIASLEGWADSDGTTAPAELTTLNNDQSACAGDLSHLSSTDLDAISNHTIDALLAWNDDMVEFYRYRSASITYRIDGKWPGDPKELEALLDASGWFDNPTYAAQQAAKLRSGTDAVLAKIADVVADLHNREAKIAGIQADDRASEQEIWAAIDTITNEMGVTYSFEPLSACGGGGGGNNPSTVAFFCQDGTLDYRNKIMFNTGYVLWDLGARGDPWMLDAAKHELAHRSISIACGTARPKIAGARYEAVTNAYAYQFMGVNRQRNEHHQSGLEEYAAGDTEMATAQQIHDGTCS</sequence>
<name>A0A2N3QKD3_9BIFI</name>
<dbReference type="EMBL" id="PCGY01000013">
    <property type="protein sequence ID" value="PKU91925.1"/>
    <property type="molecule type" value="Genomic_DNA"/>
</dbReference>
<keyword evidence="2" id="KW-0472">Membrane</keyword>
<feature type="region of interest" description="Disordered" evidence="1">
    <location>
        <begin position="1"/>
        <end position="68"/>
    </location>
</feature>
<keyword evidence="2" id="KW-1133">Transmembrane helix</keyword>
<feature type="compositionally biased region" description="Polar residues" evidence="1">
    <location>
        <begin position="39"/>
        <end position="50"/>
    </location>
</feature>
<dbReference type="Proteomes" id="UP000233727">
    <property type="component" value="Unassembled WGS sequence"/>
</dbReference>